<dbReference type="AlphaFoldDB" id="A0A6G4X2N2"/>
<proteinExistence type="predicted"/>
<keyword evidence="1" id="KW-1133">Transmembrane helix</keyword>
<feature type="transmembrane region" description="Helical" evidence="1">
    <location>
        <begin position="87"/>
        <end position="106"/>
    </location>
</feature>
<dbReference type="Proteomes" id="UP000477722">
    <property type="component" value="Unassembled WGS sequence"/>
</dbReference>
<protein>
    <submittedName>
        <fullName evidence="2">Uncharacterized protein</fullName>
    </submittedName>
</protein>
<evidence type="ECO:0000256" key="1">
    <source>
        <dbReference type="SAM" id="Phobius"/>
    </source>
</evidence>
<feature type="transmembrane region" description="Helical" evidence="1">
    <location>
        <begin position="15"/>
        <end position="39"/>
    </location>
</feature>
<name>A0A6G4X2N2_9ACTN</name>
<feature type="transmembrane region" description="Helical" evidence="1">
    <location>
        <begin position="118"/>
        <end position="140"/>
    </location>
</feature>
<dbReference type="EMBL" id="JAAKZZ010000267">
    <property type="protein sequence ID" value="NGO71140.1"/>
    <property type="molecule type" value="Genomic_DNA"/>
</dbReference>
<comment type="caution">
    <text evidence="2">The sequence shown here is derived from an EMBL/GenBank/DDBJ whole genome shotgun (WGS) entry which is preliminary data.</text>
</comment>
<evidence type="ECO:0000313" key="2">
    <source>
        <dbReference type="EMBL" id="NGO71140.1"/>
    </source>
</evidence>
<accession>A0A6G4X2N2</accession>
<reference evidence="2 3" key="1">
    <citation type="submission" date="2020-02" db="EMBL/GenBank/DDBJ databases">
        <title>Whole-genome analyses of novel actinobacteria.</title>
        <authorList>
            <person name="Sahin N."/>
            <person name="Tatar D."/>
        </authorList>
    </citation>
    <scope>NUCLEOTIDE SEQUENCE [LARGE SCALE GENOMIC DNA]</scope>
    <source>
        <strain evidence="2 3">SB3404</strain>
    </source>
</reference>
<sequence length="225" mass="24928">MSKIDESSARNTGSIFFFIGLALTLFGFTLLPFCVGWWISYDFGPRRSPASEDAKKFSIVMVVATAAAVLGHQYLDAACNWFRVEPPLYLMLPVFAITLTGIHSTHRIITANIENVQLVILFAIAATSFGASIYLTYRIFSGREIREVLRTVEVPRDKRKSSAMIPFRRSTAEAEAAPKPEGRVTGSETAQYVAILFGVLLGALACLDWESWSGAILNQIRRLDL</sequence>
<dbReference type="RefSeq" id="WP_165300782.1">
    <property type="nucleotide sequence ID" value="NZ_JAAKZZ010000267.1"/>
</dbReference>
<keyword evidence="3" id="KW-1185">Reference proteome</keyword>
<gene>
    <name evidence="2" type="ORF">G5C65_22820</name>
</gene>
<evidence type="ECO:0000313" key="3">
    <source>
        <dbReference type="Proteomes" id="UP000477722"/>
    </source>
</evidence>
<keyword evidence="1" id="KW-0812">Transmembrane</keyword>
<keyword evidence="1" id="KW-0472">Membrane</keyword>
<organism evidence="2 3">
    <name type="scientific">Streptomyces boncukensis</name>
    <dbReference type="NCBI Taxonomy" id="2711219"/>
    <lineage>
        <taxon>Bacteria</taxon>
        <taxon>Bacillati</taxon>
        <taxon>Actinomycetota</taxon>
        <taxon>Actinomycetes</taxon>
        <taxon>Kitasatosporales</taxon>
        <taxon>Streptomycetaceae</taxon>
        <taxon>Streptomyces</taxon>
    </lineage>
</organism>
<feature type="transmembrane region" description="Helical" evidence="1">
    <location>
        <begin position="59"/>
        <end position="75"/>
    </location>
</feature>